<sequence>MTHNHSIRRLTTADHLLWRAVRRAALVDAPAQFDEPLAEFDERDDADLQASLQRNTVLAAFDKDNPVAIAACHPVAAPRPAGFLRLFSIWVHPAHRGQGIADKLIEHCIPTGKHAELLVRADNTPAIRAYERLGFITAPAPDDAKCFCATDNAPGIYMLRPPAP</sequence>
<accession>A0A8J7IYH8</accession>
<keyword evidence="2" id="KW-0012">Acyltransferase</keyword>
<name>A0A8J7IYH8_9RHOB</name>
<dbReference type="AlphaFoldDB" id="A0A8J7IYH8"/>
<dbReference type="CDD" id="cd04301">
    <property type="entry name" value="NAT_SF"/>
    <property type="match status" value="1"/>
</dbReference>
<dbReference type="InterPro" id="IPR016181">
    <property type="entry name" value="Acyl_CoA_acyltransferase"/>
</dbReference>
<evidence type="ECO:0000313" key="5">
    <source>
        <dbReference type="Proteomes" id="UP000640583"/>
    </source>
</evidence>
<evidence type="ECO:0000259" key="3">
    <source>
        <dbReference type="PROSITE" id="PS51186"/>
    </source>
</evidence>
<dbReference type="Pfam" id="PF00583">
    <property type="entry name" value="Acetyltransf_1"/>
    <property type="match status" value="1"/>
</dbReference>
<dbReference type="InterPro" id="IPR000182">
    <property type="entry name" value="GNAT_dom"/>
</dbReference>
<keyword evidence="1" id="KW-0808">Transferase</keyword>
<dbReference type="PROSITE" id="PS51186">
    <property type="entry name" value="GNAT"/>
    <property type="match status" value="1"/>
</dbReference>
<evidence type="ECO:0000313" key="4">
    <source>
        <dbReference type="EMBL" id="MBI1495213.1"/>
    </source>
</evidence>
<organism evidence="4 5">
    <name type="scientific">Halocynthiibacter styelae</name>
    <dbReference type="NCBI Taxonomy" id="2761955"/>
    <lineage>
        <taxon>Bacteria</taxon>
        <taxon>Pseudomonadati</taxon>
        <taxon>Pseudomonadota</taxon>
        <taxon>Alphaproteobacteria</taxon>
        <taxon>Rhodobacterales</taxon>
        <taxon>Paracoccaceae</taxon>
        <taxon>Halocynthiibacter</taxon>
    </lineage>
</organism>
<feature type="domain" description="N-acetyltransferase" evidence="3">
    <location>
        <begin position="5"/>
        <end position="163"/>
    </location>
</feature>
<dbReference type="SUPFAM" id="SSF55729">
    <property type="entry name" value="Acyl-CoA N-acyltransferases (Nat)"/>
    <property type="match status" value="1"/>
</dbReference>
<dbReference type="PANTHER" id="PTHR43877">
    <property type="entry name" value="AMINOALKYLPHOSPHONATE N-ACETYLTRANSFERASE-RELATED-RELATED"/>
    <property type="match status" value="1"/>
</dbReference>
<dbReference type="InterPro" id="IPR050832">
    <property type="entry name" value="Bact_Acetyltransf"/>
</dbReference>
<dbReference type="EMBL" id="JADCKQ010000016">
    <property type="protein sequence ID" value="MBI1495213.1"/>
    <property type="molecule type" value="Genomic_DNA"/>
</dbReference>
<evidence type="ECO:0000256" key="1">
    <source>
        <dbReference type="ARBA" id="ARBA00022679"/>
    </source>
</evidence>
<reference evidence="4" key="1">
    <citation type="submission" date="2020-10" db="EMBL/GenBank/DDBJ databases">
        <title>Paenihalocynthiibacter styelae gen. nov., sp. nov., isolated from stalked sea squirt Styela clava.</title>
        <authorList>
            <person name="Kim Y.-O."/>
            <person name="Yoon J.-H."/>
        </authorList>
    </citation>
    <scope>NUCLEOTIDE SEQUENCE</scope>
    <source>
        <strain evidence="4">MYP1-1</strain>
    </source>
</reference>
<dbReference type="Proteomes" id="UP000640583">
    <property type="component" value="Unassembled WGS sequence"/>
</dbReference>
<proteinExistence type="predicted"/>
<protein>
    <submittedName>
        <fullName evidence="4">GNAT family N-acetyltransferase</fullName>
    </submittedName>
</protein>
<evidence type="ECO:0000256" key="2">
    <source>
        <dbReference type="ARBA" id="ARBA00023315"/>
    </source>
</evidence>
<gene>
    <name evidence="4" type="ORF">H1D41_16335</name>
</gene>
<dbReference type="GO" id="GO:0016747">
    <property type="term" value="F:acyltransferase activity, transferring groups other than amino-acyl groups"/>
    <property type="evidence" value="ECO:0007669"/>
    <property type="project" value="InterPro"/>
</dbReference>
<dbReference type="Gene3D" id="3.40.630.30">
    <property type="match status" value="1"/>
</dbReference>
<dbReference type="RefSeq" id="WP_228849924.1">
    <property type="nucleotide sequence ID" value="NZ_JADCKQ010000016.1"/>
</dbReference>
<comment type="caution">
    <text evidence="4">The sequence shown here is derived from an EMBL/GenBank/DDBJ whole genome shotgun (WGS) entry which is preliminary data.</text>
</comment>
<keyword evidence="5" id="KW-1185">Reference proteome</keyword>